<protein>
    <submittedName>
        <fullName evidence="2">Uncharacterized protein</fullName>
    </submittedName>
</protein>
<name>A0A0J8RYM8_COCIT</name>
<gene>
    <name evidence="2" type="ORF">CIHG_08089</name>
</gene>
<dbReference type="VEuPathDB" id="FungiDB:CIHG_08089"/>
<evidence type="ECO:0000256" key="1">
    <source>
        <dbReference type="SAM" id="MobiDB-lite"/>
    </source>
</evidence>
<proteinExistence type="predicted"/>
<dbReference type="AlphaFoldDB" id="A0A0J8RYM8"/>
<dbReference type="Proteomes" id="UP000054563">
    <property type="component" value="Unassembled WGS sequence"/>
</dbReference>
<evidence type="ECO:0000313" key="2">
    <source>
        <dbReference type="EMBL" id="KMU90280.1"/>
    </source>
</evidence>
<accession>A0A0J8RYM8</accession>
<sequence>MMIKLYSVRGRLGSPGFTTLRSTSSPWCLVPRVDFGYHLSIRIHGRTRPSAAKFLKRSYNAYFSRPPFQVLTQGNGKSINPSNNPTSSTKRGYHEENTRDIGQQCLFGLTDSPCSPDACNYAALNR</sequence>
<feature type="region of interest" description="Disordered" evidence="1">
    <location>
        <begin position="72"/>
        <end position="95"/>
    </location>
</feature>
<reference evidence="3" key="1">
    <citation type="journal article" date="2010" name="Genome Res.">
        <title>Population genomic sequencing of Coccidioides fungi reveals recent hybridization and transposon control.</title>
        <authorList>
            <person name="Neafsey D.E."/>
            <person name="Barker B.M."/>
            <person name="Sharpton T.J."/>
            <person name="Stajich J.E."/>
            <person name="Park D.J."/>
            <person name="Whiston E."/>
            <person name="Hung C.-Y."/>
            <person name="McMahan C."/>
            <person name="White J."/>
            <person name="Sykes S."/>
            <person name="Heiman D."/>
            <person name="Young S."/>
            <person name="Zeng Q."/>
            <person name="Abouelleil A."/>
            <person name="Aftuck L."/>
            <person name="Bessette D."/>
            <person name="Brown A."/>
            <person name="FitzGerald M."/>
            <person name="Lui A."/>
            <person name="Macdonald J.P."/>
            <person name="Priest M."/>
            <person name="Orbach M.J."/>
            <person name="Galgiani J.N."/>
            <person name="Kirkland T.N."/>
            <person name="Cole G.T."/>
            <person name="Birren B.W."/>
            <person name="Henn M.R."/>
            <person name="Taylor J.W."/>
            <person name="Rounsley S.D."/>
        </authorList>
    </citation>
    <scope>NUCLEOTIDE SEQUENCE [LARGE SCALE GENOMIC DNA]</scope>
    <source>
        <strain evidence="3">H538.4</strain>
    </source>
</reference>
<dbReference type="EMBL" id="DS017020">
    <property type="protein sequence ID" value="KMU90280.1"/>
    <property type="molecule type" value="Genomic_DNA"/>
</dbReference>
<feature type="compositionally biased region" description="Low complexity" evidence="1">
    <location>
        <begin position="80"/>
        <end position="89"/>
    </location>
</feature>
<organism evidence="2 3">
    <name type="scientific">Coccidioides immitis H538.4</name>
    <dbReference type="NCBI Taxonomy" id="396776"/>
    <lineage>
        <taxon>Eukaryota</taxon>
        <taxon>Fungi</taxon>
        <taxon>Dikarya</taxon>
        <taxon>Ascomycota</taxon>
        <taxon>Pezizomycotina</taxon>
        <taxon>Eurotiomycetes</taxon>
        <taxon>Eurotiomycetidae</taxon>
        <taxon>Onygenales</taxon>
        <taxon>Onygenaceae</taxon>
        <taxon>Coccidioides</taxon>
    </lineage>
</organism>
<evidence type="ECO:0000313" key="3">
    <source>
        <dbReference type="Proteomes" id="UP000054563"/>
    </source>
</evidence>